<keyword evidence="2" id="KW-0812">Transmembrane</keyword>
<dbReference type="Pfam" id="PF09900">
    <property type="entry name" value="DUF2127"/>
    <property type="match status" value="1"/>
</dbReference>
<evidence type="ECO:0008006" key="5">
    <source>
        <dbReference type="Google" id="ProtNLM"/>
    </source>
</evidence>
<feature type="region of interest" description="Disordered" evidence="1">
    <location>
        <begin position="249"/>
        <end position="294"/>
    </location>
</feature>
<evidence type="ECO:0000313" key="3">
    <source>
        <dbReference type="EMBL" id="SNQ45494.1"/>
    </source>
</evidence>
<organism evidence="3 4">
    <name type="scientific">Frankia canadensis</name>
    <dbReference type="NCBI Taxonomy" id="1836972"/>
    <lineage>
        <taxon>Bacteria</taxon>
        <taxon>Bacillati</taxon>
        <taxon>Actinomycetota</taxon>
        <taxon>Actinomycetes</taxon>
        <taxon>Frankiales</taxon>
        <taxon>Frankiaceae</taxon>
        <taxon>Frankia</taxon>
    </lineage>
</organism>
<evidence type="ECO:0000256" key="1">
    <source>
        <dbReference type="SAM" id="MobiDB-lite"/>
    </source>
</evidence>
<keyword evidence="2" id="KW-1133">Transmembrane helix</keyword>
<proteinExistence type="predicted"/>
<dbReference type="InterPro" id="IPR021125">
    <property type="entry name" value="DUF2127"/>
</dbReference>
<evidence type="ECO:0000313" key="4">
    <source>
        <dbReference type="Proteomes" id="UP000234331"/>
    </source>
</evidence>
<accession>A0A2I2KIL5</accession>
<protein>
    <recommendedName>
        <fullName evidence="5">DUF2127 domain-containing protein</fullName>
    </recommendedName>
</protein>
<feature type="transmembrane region" description="Helical" evidence="2">
    <location>
        <begin position="147"/>
        <end position="171"/>
    </location>
</feature>
<reference evidence="3 4" key="1">
    <citation type="submission" date="2017-06" db="EMBL/GenBank/DDBJ databases">
        <authorList>
            <person name="Kim H.J."/>
            <person name="Triplett B.A."/>
        </authorList>
    </citation>
    <scope>NUCLEOTIDE SEQUENCE [LARGE SCALE GENOMIC DNA]</scope>
    <source>
        <strain evidence="3">FRACA_ARgP5</strain>
    </source>
</reference>
<gene>
    <name evidence="3" type="ORF">FRACA_100062</name>
</gene>
<dbReference type="EMBL" id="FZMO01000002">
    <property type="protein sequence ID" value="SNQ45494.1"/>
    <property type="molecule type" value="Genomic_DNA"/>
</dbReference>
<feature type="compositionally biased region" description="Low complexity" evidence="1">
    <location>
        <begin position="249"/>
        <end position="264"/>
    </location>
</feature>
<keyword evidence="4" id="KW-1185">Reference proteome</keyword>
<sequence length="294" mass="32096">MDWELRACARKGHVTYRPDERELAERLTAPTPAGPSWRCLRCGDFVPGDPKLTGPAQDAPVLLRGRALRDATVLRLLALERFVRALLMVLVGYAILRFRRSEARVQHLFDQAVPAAKPLADVLHLDLDHSPTLDHLRHLLHTRPQTLLLVALLLFGYAAVQIVEAIGLWLLKRWGEYFAVVATSAFLPLEVYELTERITVLRVGALVINVAAVVYLIVSKRLFGVRGGTAAFEAERHAASLLEVEQAAHPQAADPHAGHPHAGPSRSGHDDATHPATARDVTAGTGGAPSDPAR</sequence>
<feature type="transmembrane region" description="Helical" evidence="2">
    <location>
        <begin position="198"/>
        <end position="218"/>
    </location>
</feature>
<name>A0A2I2KIL5_9ACTN</name>
<keyword evidence="2" id="KW-0472">Membrane</keyword>
<dbReference type="Proteomes" id="UP000234331">
    <property type="component" value="Unassembled WGS sequence"/>
</dbReference>
<evidence type="ECO:0000256" key="2">
    <source>
        <dbReference type="SAM" id="Phobius"/>
    </source>
</evidence>
<dbReference type="AlphaFoldDB" id="A0A2I2KIL5"/>